<comment type="pathway">
    <text evidence="5 13">Isoprenoid biosynthesis; isopentenyl diphosphate biosynthesis via DXP pathway; isopentenyl diphosphate from 1-deoxy-D-xylulose 5-phosphate: step 2/6.</text>
</comment>
<dbReference type="PANTHER" id="PTHR43181">
    <property type="entry name" value="2-C-METHYL-D-ERYTHRITOL 2,4-CYCLODIPHOSPHATE SYNTHASE, CHLOROPLASTIC"/>
    <property type="match status" value="1"/>
</dbReference>
<dbReference type="InterPro" id="IPR001228">
    <property type="entry name" value="IspD"/>
</dbReference>
<dbReference type="InterPro" id="IPR026596">
    <property type="entry name" value="IspD/F"/>
</dbReference>
<dbReference type="NCBIfam" id="NF006899">
    <property type="entry name" value="PRK09382.1"/>
    <property type="match status" value="1"/>
</dbReference>
<dbReference type="HAMAP" id="MF_01520">
    <property type="entry name" value="IspDF"/>
    <property type="match status" value="1"/>
</dbReference>
<keyword evidence="9 13" id="KW-0479">Metal-binding</keyword>
<feature type="binding site" evidence="13">
    <location>
        <position position="219"/>
    </location>
    <ligand>
        <name>a divalent metal cation</name>
        <dbReference type="ChEBI" id="CHEBI:60240"/>
    </ligand>
</feature>
<dbReference type="InterPro" id="IPR018294">
    <property type="entry name" value="ISPD_synthase_CS"/>
</dbReference>
<feature type="site" description="Transition state stabilizer" evidence="13">
    <location>
        <position position="243"/>
    </location>
</feature>
<dbReference type="RefSeq" id="WP_002856129.1">
    <property type="nucleotide sequence ID" value="NZ_AP028344.1"/>
</dbReference>
<dbReference type="AlphaFoldDB" id="A0A1E7NUJ8"/>
<dbReference type="SUPFAM" id="SSF53448">
    <property type="entry name" value="Nucleotide-diphospho-sugar transferases"/>
    <property type="match status" value="1"/>
</dbReference>
<evidence type="ECO:0000313" key="14">
    <source>
        <dbReference type="EMBL" id="EAL3734426.1"/>
    </source>
</evidence>
<keyword evidence="12 13" id="KW-0511">Multifunctional enzyme</keyword>
<comment type="caution">
    <text evidence="14">The sequence shown here is derived from an EMBL/GenBank/DDBJ whole genome shotgun (WGS) entry which is preliminary data.</text>
</comment>
<dbReference type="Gene3D" id="3.30.1330.50">
    <property type="entry name" value="2-C-methyl-D-erythritol 2,4-cyclodiphosphate synthase"/>
    <property type="match status" value="1"/>
</dbReference>
<evidence type="ECO:0000256" key="7">
    <source>
        <dbReference type="ARBA" id="ARBA00022679"/>
    </source>
</evidence>
<gene>
    <name evidence="13" type="primary">ispDF</name>
    <name evidence="14" type="ORF">BFD99_00220</name>
</gene>
<evidence type="ECO:0000256" key="3">
    <source>
        <dbReference type="ARBA" id="ARBA00001968"/>
    </source>
</evidence>
<dbReference type="CDD" id="cd00554">
    <property type="entry name" value="MECDP_synthase"/>
    <property type="match status" value="1"/>
</dbReference>
<dbReference type="OMA" id="MGFDTHA"/>
<keyword evidence="10 13" id="KW-0414">Isoprene biosynthesis</keyword>
<feature type="binding site" evidence="13">
    <location>
        <begin position="243"/>
        <end position="244"/>
    </location>
    <ligand>
        <name>4-CDP-2-C-methyl-D-erythritol 2-phosphate</name>
        <dbReference type="ChEBI" id="CHEBI:57919"/>
    </ligand>
</feature>
<evidence type="ECO:0000256" key="6">
    <source>
        <dbReference type="ARBA" id="ARBA00009789"/>
    </source>
</evidence>
<dbReference type="PROSITE" id="PS01295">
    <property type="entry name" value="ISPD"/>
    <property type="match status" value="1"/>
</dbReference>
<name>A0A1E7NUJ8_CAMJU</name>
<comment type="similarity">
    <text evidence="13">In the N-terminal section; belongs to the IspD/TarI cytidylyltransferase family. IspD subfamily.</text>
</comment>
<sequence length="371" mass="41644">MSEISLIMLAAGNSTRFNTKVKKQFLRLGNDPLWLYATKNLSSFYPFKKIVVTSSNISYMKKFTKNYEFIEGGDTRAESLKKALELIDSEFVMVSDVARVLVSKNLFDRLIENLDKADCITPALKVADTTLFDNEALQREKIKLIQTPQISKTKLLKKALDQNLEFTDDSTAIAAMGGKIWFVEGEENARKLTFKEDLKKLDLPTPSFEIFTGNGFDVHEFGENRPLLLAGVQIHPTMGLKAHSDGDVLAHSLTDAILGAAGLGDIGELYPDTDMKFKNANSMELLKQAYDKVREVGFELINIDICVMAQSPKLKDFKQAMQSNIAHTLDLDEFRINVKATTTEKLGFIGRKEGMAVLSSVNLKYFDWTRL</sequence>
<comment type="catalytic activity">
    <reaction evidence="1 13">
        <text>4-CDP-2-C-methyl-D-erythritol 2-phosphate = 2-C-methyl-D-erythritol 2,4-cyclic diphosphate + CMP</text>
        <dbReference type="Rhea" id="RHEA:23864"/>
        <dbReference type="ChEBI" id="CHEBI:57919"/>
        <dbReference type="ChEBI" id="CHEBI:58483"/>
        <dbReference type="ChEBI" id="CHEBI:60377"/>
        <dbReference type="EC" id="4.6.1.12"/>
    </reaction>
</comment>
<dbReference type="UniPathway" id="UPA00056">
    <property type="reaction ID" value="UER00093"/>
</dbReference>
<feature type="binding site" evidence="13">
    <location>
        <begin position="270"/>
        <end position="274"/>
    </location>
    <ligand>
        <name>4-CDP-2-C-methyl-D-erythritol 2-phosphate</name>
        <dbReference type="ChEBI" id="CHEBI:57919"/>
    </ligand>
</feature>
<dbReference type="GO" id="GO:0016114">
    <property type="term" value="P:terpenoid biosynthetic process"/>
    <property type="evidence" value="ECO:0007669"/>
    <property type="project" value="InterPro"/>
</dbReference>
<accession>A0A1E7NUJ8</accession>
<comment type="similarity">
    <text evidence="13">In the C-terminal section; belongs to the IspF family.</text>
</comment>
<dbReference type="PANTHER" id="PTHR43181:SF1">
    <property type="entry name" value="2-C-METHYL-D-ERYTHRITOL 2,4-CYCLODIPHOSPHATE SYNTHASE, CHLOROPLASTIC"/>
    <property type="match status" value="1"/>
</dbReference>
<dbReference type="Pfam" id="PF02542">
    <property type="entry name" value="YgbB"/>
    <property type="match status" value="1"/>
</dbReference>
<dbReference type="EC" id="4.6.1.12" evidence="13"/>
<comment type="function">
    <text evidence="13">Bifunctional enzyme that catalyzes the formation of 4-diphosphocytidyl-2-C-methyl-D-erythritol from CTP and 2-C-methyl-D-erythritol 4-phosphate (MEP) (IspD), and catalyzes the conversion of 4-diphosphocytidyl-2-C-methyl-D-erythritol 2-phosphate (CDP-ME2P) to 2-C-methyl-D-erythritol 2,4-cyclodiphosphate (ME-CPP) with a corresponding release of cytidine 5-monophosphate (CMP) (IspF).</text>
</comment>
<dbReference type="GO" id="GO:0008685">
    <property type="term" value="F:2-C-methyl-D-erythritol 2,4-cyclodiphosphate synthase activity"/>
    <property type="evidence" value="ECO:0007669"/>
    <property type="project" value="UniProtKB-UniRule"/>
</dbReference>
<keyword evidence="8 13" id="KW-0548">Nucleotidyltransferase</keyword>
<dbReference type="Proteomes" id="UP000335162">
    <property type="component" value="Unassembled WGS sequence"/>
</dbReference>
<dbReference type="CDD" id="cd02516">
    <property type="entry name" value="CDP-ME_synthetase"/>
    <property type="match status" value="1"/>
</dbReference>
<dbReference type="InterPro" id="IPR029044">
    <property type="entry name" value="Nucleotide-diphossugar_trans"/>
</dbReference>
<dbReference type="NCBIfam" id="TIGR00151">
    <property type="entry name" value="ispF"/>
    <property type="match status" value="1"/>
</dbReference>
<dbReference type="GO" id="GO:0019288">
    <property type="term" value="P:isopentenyl diphosphate biosynthetic process, methylerythritol 4-phosphate pathway"/>
    <property type="evidence" value="ECO:0007669"/>
    <property type="project" value="UniProtKB-UniRule"/>
</dbReference>
<evidence type="ECO:0000256" key="9">
    <source>
        <dbReference type="ARBA" id="ARBA00022723"/>
    </source>
</evidence>
<dbReference type="InterPro" id="IPR034683">
    <property type="entry name" value="IspD/TarI"/>
</dbReference>
<feature type="binding site" evidence="13">
    <location>
        <begin position="265"/>
        <end position="267"/>
    </location>
    <ligand>
        <name>4-CDP-2-C-methyl-D-erythritol 2-phosphate</name>
        <dbReference type="ChEBI" id="CHEBI:57919"/>
    </ligand>
</feature>
<dbReference type="EC" id="2.7.7.60" evidence="13"/>
<evidence type="ECO:0000256" key="2">
    <source>
        <dbReference type="ARBA" id="ARBA00001282"/>
    </source>
</evidence>
<feature type="site" description="Transition state stabilizer" evidence="13">
    <location>
        <position position="342"/>
    </location>
</feature>
<dbReference type="PROSITE" id="PS01350">
    <property type="entry name" value="ISPF"/>
    <property type="match status" value="1"/>
</dbReference>
<evidence type="ECO:0000313" key="15">
    <source>
        <dbReference type="Proteomes" id="UP000335162"/>
    </source>
</evidence>
<comment type="cofactor">
    <cofactor evidence="3 13">
        <name>a divalent metal cation</name>
        <dbReference type="ChEBI" id="CHEBI:60240"/>
    </cofactor>
</comment>
<organism evidence="14 15">
    <name type="scientific">Campylobacter jejuni</name>
    <dbReference type="NCBI Taxonomy" id="197"/>
    <lineage>
        <taxon>Bacteria</taxon>
        <taxon>Pseudomonadati</taxon>
        <taxon>Campylobacterota</taxon>
        <taxon>Epsilonproteobacteria</taxon>
        <taxon>Campylobacterales</taxon>
        <taxon>Campylobacteraceae</taxon>
        <taxon>Campylobacter</taxon>
    </lineage>
</organism>
<dbReference type="Pfam" id="PF01128">
    <property type="entry name" value="IspD"/>
    <property type="match status" value="1"/>
</dbReference>
<evidence type="ECO:0000256" key="1">
    <source>
        <dbReference type="ARBA" id="ARBA00000200"/>
    </source>
</evidence>
<feature type="site" description="Transition state stabilizer" evidence="13">
    <location>
        <position position="16"/>
    </location>
</feature>
<comment type="caution">
    <text evidence="13">Lacks conserved residue(s) required for the propagation of feature annotation.</text>
</comment>
<dbReference type="SUPFAM" id="SSF69765">
    <property type="entry name" value="IpsF-like"/>
    <property type="match status" value="1"/>
</dbReference>
<dbReference type="InterPro" id="IPR003526">
    <property type="entry name" value="MECDP_synthase"/>
</dbReference>
<comment type="catalytic activity">
    <reaction evidence="2 13">
        <text>2-C-methyl-D-erythritol 4-phosphate + CTP + H(+) = 4-CDP-2-C-methyl-D-erythritol + diphosphate</text>
        <dbReference type="Rhea" id="RHEA:13429"/>
        <dbReference type="ChEBI" id="CHEBI:15378"/>
        <dbReference type="ChEBI" id="CHEBI:33019"/>
        <dbReference type="ChEBI" id="CHEBI:37563"/>
        <dbReference type="ChEBI" id="CHEBI:57823"/>
        <dbReference type="ChEBI" id="CHEBI:58262"/>
        <dbReference type="EC" id="2.7.7.60"/>
    </reaction>
</comment>
<dbReference type="Gene3D" id="3.90.550.10">
    <property type="entry name" value="Spore Coat Polysaccharide Biosynthesis Protein SpsA, Chain A"/>
    <property type="match status" value="1"/>
</dbReference>
<comment type="similarity">
    <text evidence="6">Belongs to the IspD/TarI cytidylyltransferase family. IspD subfamily.</text>
</comment>
<dbReference type="SMR" id="A0A1E7NUJ8"/>
<evidence type="ECO:0000256" key="5">
    <source>
        <dbReference type="ARBA" id="ARBA00004787"/>
    </source>
</evidence>
<dbReference type="HAMAP" id="MF_00107">
    <property type="entry name" value="IspF"/>
    <property type="match status" value="1"/>
</dbReference>
<feature type="site" description="Transition state stabilizer" evidence="13">
    <location>
        <position position="23"/>
    </location>
</feature>
<dbReference type="EMBL" id="AACNRY010000001">
    <property type="protein sequence ID" value="EAL3734426.1"/>
    <property type="molecule type" value="Genomic_DNA"/>
</dbReference>
<keyword evidence="11 13" id="KW-0456">Lyase</keyword>
<evidence type="ECO:0000256" key="10">
    <source>
        <dbReference type="ARBA" id="ARBA00023229"/>
    </source>
</evidence>
<keyword evidence="7 13" id="KW-0808">Transferase</keyword>
<dbReference type="NCBIfam" id="TIGR00453">
    <property type="entry name" value="ispD"/>
    <property type="match status" value="1"/>
</dbReference>
<protein>
    <recommendedName>
        <fullName evidence="13">Bifunctional enzyme IspD/IspF</fullName>
    </recommendedName>
    <domain>
        <recommendedName>
            <fullName evidence="13">2-C-methyl-D-erythritol 4-phosphate cytidylyltransferase</fullName>
            <ecNumber evidence="13">2.7.7.60</ecNumber>
        </recommendedName>
        <alternativeName>
            <fullName evidence="13">4-diphosphocytidyl-2C-methyl-D-erythritol synthase</fullName>
        </alternativeName>
        <alternativeName>
            <fullName evidence="13">MEP cytidylyltransferase</fullName>
            <shortName evidence="13">MCT</shortName>
        </alternativeName>
    </domain>
    <domain>
        <recommendedName>
            <fullName evidence="13">2-C-methyl-D-erythritol 2,4-cyclodiphosphate synthase</fullName>
            <shortName evidence="13">MECDP-synthase</shortName>
            <shortName evidence="13">MECPP-synthase</shortName>
            <shortName evidence="13">MECPS</shortName>
            <ecNumber evidence="13">4.6.1.12</ecNumber>
        </recommendedName>
    </domain>
</protein>
<feature type="binding site" evidence="13">
    <location>
        <position position="251"/>
    </location>
    <ligand>
        <name>a divalent metal cation</name>
        <dbReference type="ChEBI" id="CHEBI:60240"/>
    </ligand>
</feature>
<dbReference type="GO" id="GO:0050518">
    <property type="term" value="F:2-C-methyl-D-erythritol 4-phosphate cytidylyltransferase activity"/>
    <property type="evidence" value="ECO:0007669"/>
    <property type="project" value="UniProtKB-UniRule"/>
</dbReference>
<feature type="binding site" evidence="13">
    <location>
        <begin position="217"/>
        <end position="219"/>
    </location>
    <ligand>
        <name>4-CDP-2-C-methyl-D-erythritol 2-phosphate</name>
        <dbReference type="ChEBI" id="CHEBI:57919"/>
    </ligand>
</feature>
<feature type="binding site" evidence="13">
    <location>
        <position position="348"/>
    </location>
    <ligand>
        <name>4-CDP-2-C-methyl-D-erythritol 2-phosphate</name>
        <dbReference type="ChEBI" id="CHEBI:57919"/>
    </ligand>
</feature>
<evidence type="ECO:0000256" key="11">
    <source>
        <dbReference type="ARBA" id="ARBA00023239"/>
    </source>
</evidence>
<feature type="site" description="Positions MEP for the nucleophilic attack" evidence="13">
    <location>
        <position position="191"/>
    </location>
</feature>
<feature type="site" description="Positions MEP for the nucleophilic attack" evidence="13">
    <location>
        <position position="139"/>
    </location>
</feature>
<dbReference type="GO" id="GO:0046872">
    <property type="term" value="F:metal ion binding"/>
    <property type="evidence" value="ECO:0007669"/>
    <property type="project" value="UniProtKB-KW"/>
</dbReference>
<proteinExistence type="inferred from homology"/>
<feature type="binding site" evidence="13">
    <location>
        <position position="217"/>
    </location>
    <ligand>
        <name>a divalent metal cation</name>
        <dbReference type="ChEBI" id="CHEBI:60240"/>
    </ligand>
</feature>
<evidence type="ECO:0000256" key="13">
    <source>
        <dbReference type="HAMAP-Rule" id="MF_01520"/>
    </source>
</evidence>
<reference evidence="14 15" key="1">
    <citation type="submission" date="2018-05" db="EMBL/GenBank/DDBJ databases">
        <authorList>
            <consortium name="NARMS: The National Antimicrobial Resistance Monitoring System"/>
        </authorList>
    </citation>
    <scope>NUCLEOTIDE SEQUENCE [LARGE SCALE GENOMIC DNA]</scope>
    <source>
        <strain evidence="14 15">FSIS1607212</strain>
    </source>
</reference>
<evidence type="ECO:0000256" key="8">
    <source>
        <dbReference type="ARBA" id="ARBA00022695"/>
    </source>
</evidence>
<dbReference type="InterPro" id="IPR036571">
    <property type="entry name" value="MECDP_synthase_sf"/>
</dbReference>
<dbReference type="InterPro" id="IPR020555">
    <property type="entry name" value="MECDP_synthase_CS"/>
</dbReference>
<comment type="pathway">
    <text evidence="4 13">Isoprenoid biosynthesis; isopentenyl diphosphate biosynthesis via DXP pathway; isopentenyl diphosphate from 1-deoxy-D-xylulose 5-phosphate: step 4/6.</text>
</comment>
<feature type="region of interest" description="2-C-methyl-D-erythritol 4-phosphate cytidylyltransferase" evidence="13">
    <location>
        <begin position="1"/>
        <end position="210"/>
    </location>
</feature>
<evidence type="ECO:0000256" key="4">
    <source>
        <dbReference type="ARBA" id="ARBA00004709"/>
    </source>
</evidence>
<feature type="binding site" evidence="13">
    <location>
        <position position="351"/>
    </location>
    <ligand>
        <name>4-CDP-2-C-methyl-D-erythritol 2-phosphate</name>
        <dbReference type="ChEBI" id="CHEBI:57919"/>
    </ligand>
</feature>
<feature type="region of interest" description="2-C-methyl-D-erythritol 2,4-cyclodiphosphate synthase" evidence="13">
    <location>
        <begin position="211"/>
        <end position="371"/>
    </location>
</feature>
<feature type="binding site" evidence="13">
    <location>
        <begin position="341"/>
        <end position="344"/>
    </location>
    <ligand>
        <name>4-CDP-2-C-methyl-D-erythritol 2-phosphate</name>
        <dbReference type="ChEBI" id="CHEBI:57919"/>
    </ligand>
</feature>
<evidence type="ECO:0000256" key="12">
    <source>
        <dbReference type="ARBA" id="ARBA00023268"/>
    </source>
</evidence>